<feature type="domain" description="DUF4329" evidence="1">
    <location>
        <begin position="141"/>
        <end position="264"/>
    </location>
</feature>
<evidence type="ECO:0000313" key="3">
    <source>
        <dbReference type="Proteomes" id="UP001605918"/>
    </source>
</evidence>
<dbReference type="InterPro" id="IPR025479">
    <property type="entry name" value="DUF4329"/>
</dbReference>
<dbReference type="Pfam" id="PF14220">
    <property type="entry name" value="DUF4329"/>
    <property type="match status" value="1"/>
</dbReference>
<name>A0ABW7D931_9PSED</name>
<reference evidence="2 3" key="1">
    <citation type="submission" date="2024-10" db="EMBL/GenBank/DDBJ databases">
        <title>Whole genome of Pseudomonas sp Strain RB5.</title>
        <authorList>
            <person name="Selami N."/>
        </authorList>
    </citation>
    <scope>NUCLEOTIDE SEQUENCE [LARGE SCALE GENOMIC DNA]</scope>
    <source>
        <strain evidence="2 3">RB5</strain>
    </source>
</reference>
<dbReference type="RefSeq" id="WP_394505195.1">
    <property type="nucleotide sequence ID" value="NZ_JBIEIL010000004.1"/>
</dbReference>
<comment type="caution">
    <text evidence="2">The sequence shown here is derived from an EMBL/GenBank/DDBJ whole genome shotgun (WGS) entry which is preliminary data.</text>
</comment>
<organism evidence="2 3">
    <name type="scientific">Pseudomonas retamae</name>
    <dbReference type="NCBI Taxonomy" id="702110"/>
    <lineage>
        <taxon>Bacteria</taxon>
        <taxon>Pseudomonadati</taxon>
        <taxon>Pseudomonadota</taxon>
        <taxon>Gammaproteobacteria</taxon>
        <taxon>Pseudomonadales</taxon>
        <taxon>Pseudomonadaceae</taxon>
        <taxon>Pseudomonas</taxon>
    </lineage>
</organism>
<protein>
    <submittedName>
        <fullName evidence="2">DUF4329 domain-containing protein</fullName>
    </submittedName>
</protein>
<evidence type="ECO:0000313" key="2">
    <source>
        <dbReference type="EMBL" id="MFG6204577.1"/>
    </source>
</evidence>
<accession>A0ABW7D931</accession>
<gene>
    <name evidence="2" type="ORF">ACGSLL_09395</name>
</gene>
<keyword evidence="3" id="KW-1185">Reference proteome</keyword>
<dbReference type="EMBL" id="JBIEIL010000004">
    <property type="protein sequence ID" value="MFG6204577.1"/>
    <property type="molecule type" value="Genomic_DNA"/>
</dbReference>
<dbReference type="Proteomes" id="UP001605918">
    <property type="component" value="Unassembled WGS sequence"/>
</dbReference>
<evidence type="ECO:0000259" key="1">
    <source>
        <dbReference type="Pfam" id="PF14220"/>
    </source>
</evidence>
<sequence>MSFYGWQMRTTEGCFARAVPGRVSARKCRIRALARRRCAPRVDGLRAMVRRGAPDWGARLARGRCPERDTETIYMYRRSQASQAQTHSIVIRFPTGCFMNDVSGRSGRAASPAKKRLPTLSPAFLSQEDAAYWVHSRIPLGSDREHGSVILRRPDGKFVATAPVPGGVSSFDLSSIVELDASGSLVPPKGYTFAANIHSHPPRHDVFRKLYPDLDEMNLRLFVNFFSSDDFLGDVANQEVFPSAYLSGPDGTLLKYSPSGSEAEFLYYSWHDAGSPPGHPDGTYDVPSIIRKFASVGELKVIVSNADWGHSIGVVPSDWQRGKAFGQNIVRELPLLTRVCASAERAVLAALKSRGAQTAGLVLKKLSGEEYVATHARPTGLAAWDAEQLFPVDAKGQSQLPRGYLLEGFYFSSRPDPTAFPPTQKWLHANFFTPQEVALAIEAHRRNKHLGTVGRVLSLYMQAQDHSMLKYSFSGDPVESALSVVDADGTVGDNGVQARLLAGTLRPRVFVSMLVLAGRLEVLRGSALWARLGRVTLEWQPFAHFPWPVLSRDFLSADDAARYAHEQVGKRRDRQYAGYVLERSDGRFVVTEPLAGGIVALSRGTFFPSDNDGRPVLPDDHSVHAHYVSHEALSRLDPAVVERLKWTREEAVLSLQMLSVEETRQALLDAKPVYSSGAQNSLLRYEPGQSTSARALVIGLGTAEHPGPLAQGLGNGTIRPQQLIREQAAAGRLMILTNNDLWGARGQVSATWVMPVRALPSSRPDPLMFGALFASADEAAQDRYSRDSRMHDQERAWFGFILKHQSRDDHVATELVAVGDQRNNVFQLQALFNVRRSPPWYQFPEGFSPHAFFYSRQRVKFPSGAADAWLARYFIPPDDLAISMYYARRRPVAGAQPLVALYLATHDGALLKYVMHRASKLFDDATPDLTLDTLKRRIAGGRLSPAEFVRMVADSGELTVMRTSRCWDRAGLVTMDWQPISYAQRRELTPLFQSADDAAVYAKGLLPGMTQKTLGGVILQRADGLYVATTPIEVSREDFDISEIYPDENPALGLFPAGCRVMARYRSRVASEFSLLLSPVQKQIYVNMLSVETLYSAFVRLRDRQLREYLFAPDGSLIRYDAGLWEQLFIDFLFTLAEYQAVPESFDAKKIKQCISLGELQPSAWLDALARAGDLHVVIASPLWGLPGRVSEWGDASVRLSPTPGYTKATSVAACSPAFVQADAAARYVHEAAVSRASQTFGFISRSPQDVYIASLAVEVQGSHLALDRVFEQGKPTDGFALHAIYLRSALPSLGAPNDDFQYFCFPPGDVQQACIRASTPQGYWPIYFSCADGALLRLQLHAFEPGEFFDDFGQIQLRPNAFVSKDQAVIDERDIARGTFSFLDYVRRMAHAGQLDVIETSEYWSRHGQVTQGWQPRQADVSAEQRWRDDHVPALGPIFQHSDDAARYAHQRTGTAVTETGYEGAVLAEQTSGRFVPLEPIAYVVGKDDPLSRIFRTATDSSVSWRNPVPRYPQGYALVASHQFHVSGNTLLVPDTDQVYANFASPALVLAHTHEPAEKGLKIRDYYYSTPHAVLLKYTPVYSAAEKNLLSTRTVTFEGGKWVSRLSPGGFLSRLVDLGEFRVLIAGYYWRQSGRMGSAWRTRRQQSPSPATVRWRDEL</sequence>
<proteinExistence type="predicted"/>